<dbReference type="AlphaFoldDB" id="W0RR15"/>
<keyword evidence="3 7" id="KW-0812">Transmembrane</keyword>
<dbReference type="InterPro" id="IPR025857">
    <property type="entry name" value="MacB_PCD"/>
</dbReference>
<keyword evidence="11" id="KW-1185">Reference proteome</keyword>
<feature type="transmembrane region" description="Helical" evidence="7">
    <location>
        <begin position="773"/>
        <end position="794"/>
    </location>
</feature>
<organism evidence="10 11">
    <name type="scientific">Gemmatirosa kalamazoonensis</name>
    <dbReference type="NCBI Taxonomy" id="861299"/>
    <lineage>
        <taxon>Bacteria</taxon>
        <taxon>Pseudomonadati</taxon>
        <taxon>Gemmatimonadota</taxon>
        <taxon>Gemmatimonadia</taxon>
        <taxon>Gemmatimonadales</taxon>
        <taxon>Gemmatimonadaceae</taxon>
        <taxon>Gemmatirosa</taxon>
    </lineage>
</organism>
<dbReference type="GO" id="GO:0022857">
    <property type="term" value="F:transmembrane transporter activity"/>
    <property type="evidence" value="ECO:0007669"/>
    <property type="project" value="TreeGrafter"/>
</dbReference>
<dbReference type="HOGENOM" id="CLU_009433_1_0_0"/>
<dbReference type="InParanoid" id="W0RR15"/>
<feature type="transmembrane region" description="Helical" evidence="7">
    <location>
        <begin position="362"/>
        <end position="387"/>
    </location>
</feature>
<dbReference type="OrthoDB" id="101889at2"/>
<dbReference type="KEGG" id="gba:J421_5210"/>
<evidence type="ECO:0000256" key="1">
    <source>
        <dbReference type="ARBA" id="ARBA00004651"/>
    </source>
</evidence>
<keyword evidence="10" id="KW-0614">Plasmid</keyword>
<dbReference type="GO" id="GO:0005886">
    <property type="term" value="C:plasma membrane"/>
    <property type="evidence" value="ECO:0007669"/>
    <property type="project" value="UniProtKB-SubCell"/>
</dbReference>
<dbReference type="Proteomes" id="UP000019151">
    <property type="component" value="Plasmid 1"/>
</dbReference>
<dbReference type="EMBL" id="CP007129">
    <property type="protein sequence ID" value="AHG92745.1"/>
    <property type="molecule type" value="Genomic_DNA"/>
</dbReference>
<dbReference type="InterPro" id="IPR050250">
    <property type="entry name" value="Macrolide_Exporter_MacB"/>
</dbReference>
<feature type="domain" description="ABC3 transporter permease C-terminal" evidence="8">
    <location>
        <begin position="774"/>
        <end position="886"/>
    </location>
</feature>
<dbReference type="PANTHER" id="PTHR30572">
    <property type="entry name" value="MEMBRANE COMPONENT OF TRANSPORTER-RELATED"/>
    <property type="match status" value="1"/>
</dbReference>
<protein>
    <submittedName>
        <fullName evidence="10">Permease</fullName>
    </submittedName>
</protein>
<feature type="domain" description="MacB-like periplasmic core" evidence="9">
    <location>
        <begin position="109"/>
        <end position="325"/>
    </location>
</feature>
<dbReference type="NCBIfam" id="TIGR03434">
    <property type="entry name" value="ADOP"/>
    <property type="match status" value="1"/>
</dbReference>
<feature type="transmembrane region" description="Helical" evidence="7">
    <location>
        <begin position="460"/>
        <end position="483"/>
    </location>
</feature>
<evidence type="ECO:0000259" key="8">
    <source>
        <dbReference type="Pfam" id="PF02687"/>
    </source>
</evidence>
<name>W0RR15_9BACT</name>
<keyword evidence="5 7" id="KW-0472">Membrane</keyword>
<comment type="similarity">
    <text evidence="6">Belongs to the ABC-4 integral membrane protein family.</text>
</comment>
<evidence type="ECO:0000256" key="3">
    <source>
        <dbReference type="ARBA" id="ARBA00022692"/>
    </source>
</evidence>
<gene>
    <name evidence="10" type="ORF">J421_5210</name>
</gene>
<dbReference type="RefSeq" id="WP_104023311.1">
    <property type="nucleotide sequence ID" value="NZ_CP007129.1"/>
</dbReference>
<evidence type="ECO:0000256" key="2">
    <source>
        <dbReference type="ARBA" id="ARBA00022475"/>
    </source>
</evidence>
<evidence type="ECO:0000313" key="10">
    <source>
        <dbReference type="EMBL" id="AHG92745.1"/>
    </source>
</evidence>
<feature type="transmembrane region" description="Helical" evidence="7">
    <location>
        <begin position="418"/>
        <end position="440"/>
    </location>
</feature>
<feature type="transmembrane region" description="Helical" evidence="7">
    <location>
        <begin position="108"/>
        <end position="130"/>
    </location>
</feature>
<evidence type="ECO:0000313" key="11">
    <source>
        <dbReference type="Proteomes" id="UP000019151"/>
    </source>
</evidence>
<dbReference type="InterPro" id="IPR017800">
    <property type="entry name" value="ADOP"/>
</dbReference>
<geneLocation type="plasmid" evidence="10 11">
    <name>1</name>
</geneLocation>
<evidence type="ECO:0000256" key="7">
    <source>
        <dbReference type="SAM" id="Phobius"/>
    </source>
</evidence>
<comment type="subcellular location">
    <subcellularLocation>
        <location evidence="1">Cell membrane</location>
        <topology evidence="1">Multi-pass membrane protein</topology>
    </subcellularLocation>
</comment>
<proteinExistence type="inferred from homology"/>
<feature type="transmembrane region" description="Helical" evidence="7">
    <location>
        <begin position="859"/>
        <end position="879"/>
    </location>
</feature>
<reference evidence="10 11" key="1">
    <citation type="journal article" date="2014" name="Genome Announc.">
        <title>Genome Sequence and Methylome of Soil Bacterium Gemmatirosa kalamazoonensis KBS708T, a Member of the Rarely Cultivated Gemmatimonadetes Phylum.</title>
        <authorList>
            <person name="Debruyn J.M."/>
            <person name="Radosevich M."/>
            <person name="Wommack K.E."/>
            <person name="Polson S.W."/>
            <person name="Hauser L.J."/>
            <person name="Fawaz M.N."/>
            <person name="Korlach J."/>
            <person name="Tsai Y.C."/>
        </authorList>
    </citation>
    <scope>NUCLEOTIDE SEQUENCE [LARGE SCALE GENOMIC DNA]</scope>
    <source>
        <strain evidence="10 11">KBS708</strain>
        <plasmid evidence="11">Plasmid 1</plasmid>
    </source>
</reference>
<dbReference type="PANTHER" id="PTHR30572:SF4">
    <property type="entry name" value="ABC TRANSPORTER PERMEASE YTRF"/>
    <property type="match status" value="1"/>
</dbReference>
<accession>W0RR15</accession>
<feature type="domain" description="MacB-like periplasmic core" evidence="9">
    <location>
        <begin position="514"/>
        <end position="736"/>
    </location>
</feature>
<dbReference type="InterPro" id="IPR003838">
    <property type="entry name" value="ABC3_permease_C"/>
</dbReference>
<evidence type="ECO:0000259" key="9">
    <source>
        <dbReference type="Pfam" id="PF12704"/>
    </source>
</evidence>
<evidence type="ECO:0000256" key="6">
    <source>
        <dbReference type="ARBA" id="ARBA00038076"/>
    </source>
</evidence>
<keyword evidence="2" id="KW-1003">Cell membrane</keyword>
<dbReference type="Pfam" id="PF12704">
    <property type="entry name" value="MacB_PCD"/>
    <property type="match status" value="2"/>
</dbReference>
<evidence type="ECO:0000256" key="4">
    <source>
        <dbReference type="ARBA" id="ARBA00022989"/>
    </source>
</evidence>
<feature type="transmembrane region" description="Helical" evidence="7">
    <location>
        <begin position="814"/>
        <end position="839"/>
    </location>
</feature>
<evidence type="ECO:0000256" key="5">
    <source>
        <dbReference type="ARBA" id="ARBA00023136"/>
    </source>
</evidence>
<sequence length="893" mass="94568">MREIRAGVRRLLRLPLRTPAQIRADTDEELDAFVEARTDALVARGAEPGAARAEALRRLGGASVDEVRERLHHSATRREDRMRFREGLLRLRQDVHFAARQLRRAPGFTTLAALTLALGIGASTAIFSAVNPILFAPLPYPRAAQLLTIWDQGVDGSRLEPTFGTYRELVARSRTLSALAALRAVQPTLTGRDEPTRLDGQYVTANYFRTLGVRPALGRDLAAADEAENAPAVVLLADRLWRRRFGADPAIVGRQITLDGEPVTVVGVMPRAMENVLAPDAELWTPFQYPAAMDLEGPGWGHNIRLVGRVRDGASLDDARRELGAIAASPVPEFTRPPWAALRRGLTTASLQDDLTRGVRPALLAVLGAVLLVLMIACVNVTSLLLARGAQRRGELAMRAAIGAGRGRLVRQLLTESLLLGGVAGVLGVAVAAAGARVLVALAPAGLPRVDAIGLDGAALAFALGTTTLVGLAVGLVPALQVSRGDAQSGLREASRRTAGRRDVTRGALVVAEVALALVLLVSAGLLLRSMERLLSVAPGFAPARLLTMQVQTAGRVYDDDARVTRFFTQALDAVRDVPGVTAAAWTSELPLSGDGDQYGAHFEDSPTGRNEGDVFRYAVTPGYFETMGIPLVRGRYLAPSDRAAAPRALVINESFARQKFPGQDPIGRHLRVGPDAGPWYTIVGVVGDVKQLSLAAGQAHAVYITTEQSWFTDRVLSLVVRTRGDPAAAAAAVKRAVWSADRDQPIVRVATMDALITASAAQRRFALTLFEAFGVVALVLAAIGIYGVLSASVGERVREIGVRAALGASRTDLLGLVLGRGTALTAAGAAIGVGAAMLASDALVTLLFGVSRLDPLTYVGVVLLLLATSALACAVPAWRATRVDPAVTLRAE</sequence>
<keyword evidence="4 7" id="KW-1133">Transmembrane helix</keyword>
<dbReference type="Pfam" id="PF02687">
    <property type="entry name" value="FtsX"/>
    <property type="match status" value="2"/>
</dbReference>
<feature type="domain" description="ABC3 transporter permease C-terminal" evidence="8">
    <location>
        <begin position="369"/>
        <end position="484"/>
    </location>
</feature>
<feature type="transmembrane region" description="Helical" evidence="7">
    <location>
        <begin position="504"/>
        <end position="528"/>
    </location>
</feature>